<sequence>MILSVRNLFLVIFVPIIILLTGCRLERIEIRPASPTTPKLTLSSGNEQAFVAVGYLPDGSSRVLTDADLTLNNWKTSDDNKGYFNKPGILTGGNASGEVVIFVRKFGVTSNKLNITIEPVVKEINVSSTYVSVPKGLTQNLSATATYSDGSVSDSVTWTSNDKDIISVSEAGEIKGLQEGEATVTVQIDNVRKIVNVDVTPALITKIEVKPNSLELVKGKTERNSHQLSAIATYTDDSTSPVTDSALWVSLDQSVATLSMMGEITANQVGTTTVTAQMDGIESEPIVIDVCSLADTCIDIFDAGNGTLFTSSPSKIYVDNIDPDLATWQTTVDNSVLTSTAFSEFTSHGLDGEYAMFSPEAANTLCDTYSSIKINGRDNWRLPTKDELEQFADNNAITFPKFENMYTTRDWPLKFSYYSSTSAGGEYNYHHTVSLDINYRGANNQPSFVTCMSELE</sequence>
<proteinExistence type="predicted"/>
<keyword evidence="3" id="KW-1185">Reference proteome</keyword>
<comment type="caution">
    <text evidence="2">The sequence shown here is derived from an EMBL/GenBank/DDBJ whole genome shotgun (WGS) entry which is preliminary data.</text>
</comment>
<protein>
    <submittedName>
        <fullName evidence="2">DUF1566 domain-containing protein</fullName>
    </submittedName>
</protein>
<dbReference type="SUPFAM" id="SSF49373">
    <property type="entry name" value="Invasin/intimin cell-adhesion fragments"/>
    <property type="match status" value="2"/>
</dbReference>
<dbReference type="RefSeq" id="WP_045066450.1">
    <property type="nucleotide sequence ID" value="NZ_CP131599.1"/>
</dbReference>
<gene>
    <name evidence="2" type="ORF">CTM94_09605</name>
</gene>
<dbReference type="InterPro" id="IPR008964">
    <property type="entry name" value="Invasin/intimin_cell_adhesion"/>
</dbReference>
<evidence type="ECO:0000259" key="1">
    <source>
        <dbReference type="SMART" id="SM00635"/>
    </source>
</evidence>
<dbReference type="SMART" id="SM00635">
    <property type="entry name" value="BID_2"/>
    <property type="match status" value="2"/>
</dbReference>
<feature type="domain" description="BIG2" evidence="1">
    <location>
        <begin position="120"/>
        <end position="198"/>
    </location>
</feature>
<feature type="domain" description="BIG2" evidence="1">
    <location>
        <begin position="203"/>
        <end position="288"/>
    </location>
</feature>
<dbReference type="EMBL" id="PYOI01000011">
    <property type="protein sequence ID" value="PSV82744.1"/>
    <property type="molecule type" value="Genomic_DNA"/>
</dbReference>
<reference evidence="2 3" key="1">
    <citation type="submission" date="2018-01" db="EMBL/GenBank/DDBJ databases">
        <title>Whole genome sequencing of Histamine producing bacteria.</title>
        <authorList>
            <person name="Butler K."/>
        </authorList>
    </citation>
    <scope>NUCLEOTIDE SEQUENCE [LARGE SCALE GENOMIC DNA]</scope>
    <source>
        <strain evidence="2 3">ATCC 25521</strain>
    </source>
</reference>
<evidence type="ECO:0000313" key="2">
    <source>
        <dbReference type="EMBL" id="PSV82744.1"/>
    </source>
</evidence>
<dbReference type="InterPro" id="IPR003343">
    <property type="entry name" value="Big_2"/>
</dbReference>
<organism evidence="2 3">
    <name type="scientific">Photobacterium leiognathi</name>
    <dbReference type="NCBI Taxonomy" id="553611"/>
    <lineage>
        <taxon>Bacteria</taxon>
        <taxon>Pseudomonadati</taxon>
        <taxon>Pseudomonadota</taxon>
        <taxon>Gammaproteobacteria</taxon>
        <taxon>Vibrionales</taxon>
        <taxon>Vibrionaceae</taxon>
        <taxon>Photobacterium</taxon>
    </lineage>
</organism>
<name>A0ABX5GGK4_PHOLE</name>
<dbReference type="PROSITE" id="PS51257">
    <property type="entry name" value="PROKAR_LIPOPROTEIN"/>
    <property type="match status" value="1"/>
</dbReference>
<dbReference type="Pfam" id="PF02368">
    <property type="entry name" value="Big_2"/>
    <property type="match status" value="2"/>
</dbReference>
<evidence type="ECO:0000313" key="3">
    <source>
        <dbReference type="Proteomes" id="UP000241566"/>
    </source>
</evidence>
<dbReference type="Gene3D" id="2.60.40.1080">
    <property type="match status" value="3"/>
</dbReference>
<dbReference type="Proteomes" id="UP000241566">
    <property type="component" value="Unassembled WGS sequence"/>
</dbReference>
<accession>A0ABX5GGK4</accession>